<dbReference type="Gene3D" id="3.40.190.10">
    <property type="entry name" value="Periplasmic binding protein-like II"/>
    <property type="match status" value="1"/>
</dbReference>
<keyword evidence="1" id="KW-0732">Signal</keyword>
<dbReference type="PANTHER" id="PTHR43649:SF12">
    <property type="entry name" value="DIACETYLCHITOBIOSE BINDING PROTEIN DASA"/>
    <property type="match status" value="1"/>
</dbReference>
<dbReference type="Proteomes" id="UP000253144">
    <property type="component" value="Unassembled WGS sequence"/>
</dbReference>
<evidence type="ECO:0000313" key="3">
    <source>
        <dbReference type="Proteomes" id="UP000253144"/>
    </source>
</evidence>
<dbReference type="PANTHER" id="PTHR43649">
    <property type="entry name" value="ARABINOSE-BINDING PROTEIN-RELATED"/>
    <property type="match status" value="1"/>
</dbReference>
<sequence length="442" mass="49238">MKKRYKLVIALLNITLLFSLSACGKTNEEVTANIADPMIKKATTLEVYVANGKLTNYVENAAKIYNRKTGANIDLKIVNVASGTATVQMITPKLVTHEDMPDIISMADTSAAGVLEKFQDAFYSADEYGFYDKYGDQFYDQKLNILRQQTSNETIIPWASDFTPALCYYQPKKFAEIGVDFEEISSWEEYIQVAKALKEKTGSFGIALPESGDQELFINMLAQQNQSLLDEEGNIRLNTKEAKHAAKLIKEMIDSGIVHFYGAQDAEKAFQESAMFVAGGWYATNMSLNFPDASDKWRMAPLIPFSKENPGKGAVSGGSSFYVPKDAKNPQVAQQFLTFMLTDEECLANALELGVATSNSLAYQTEAAEKKFDYYGGQKYYELLNIINENTSNTVLPATYSDATSYLTTAAYNYWQTGDFENSYLKEAENFAHKYGVKLIGD</sequence>
<evidence type="ECO:0000313" key="2">
    <source>
        <dbReference type="EMBL" id="RBS34814.1"/>
    </source>
</evidence>
<accession>A0A3F3NQY7</accession>
<organism evidence="2 3">
    <name type="scientific">Enterococcus faecium</name>
    <name type="common">Streptococcus faecium</name>
    <dbReference type="NCBI Taxonomy" id="1352"/>
    <lineage>
        <taxon>Bacteria</taxon>
        <taxon>Bacillati</taxon>
        <taxon>Bacillota</taxon>
        <taxon>Bacilli</taxon>
        <taxon>Lactobacillales</taxon>
        <taxon>Enterococcaceae</taxon>
        <taxon>Enterococcus</taxon>
    </lineage>
</organism>
<reference evidence="2 3" key="1">
    <citation type="submission" date="2015-06" db="EMBL/GenBank/DDBJ databases">
        <title>The Genome Sequence of Enterococcus faecium 131EA1.</title>
        <authorList>
            <consortium name="The Broad Institute Genomics Platform"/>
            <consortium name="The Broad Institute Genome Sequencing Center for Infectious Disease"/>
            <person name="Earl A.M."/>
            <person name="Van Tyne D."/>
            <person name="Lebreton F."/>
            <person name="Saavedra J.T."/>
            <person name="Gilmore M.S."/>
            <person name="Manson Mcguire A."/>
            <person name="Clock S."/>
            <person name="Crupain M."/>
            <person name="Rangan U."/>
            <person name="Young S."/>
            <person name="Abouelleil A."/>
            <person name="Cao P."/>
            <person name="Chapman S.B."/>
            <person name="Griggs A."/>
            <person name="Priest M."/>
            <person name="Shea T."/>
            <person name="Wortman J."/>
            <person name="Nusbaum C."/>
            <person name="Birren B."/>
        </authorList>
    </citation>
    <scope>NUCLEOTIDE SEQUENCE [LARGE SCALE GENOMIC DNA]</scope>
    <source>
        <strain evidence="2 3">131EA1</strain>
    </source>
</reference>
<dbReference type="InterPro" id="IPR006059">
    <property type="entry name" value="SBP"/>
</dbReference>
<proteinExistence type="predicted"/>
<gene>
    <name evidence="2" type="ORF">EB12_00238</name>
</gene>
<comment type="caution">
    <text evidence="2">The sequence shown here is derived from an EMBL/GenBank/DDBJ whole genome shotgun (WGS) entry which is preliminary data.</text>
</comment>
<feature type="signal peptide" evidence="1">
    <location>
        <begin position="1"/>
        <end position="22"/>
    </location>
</feature>
<dbReference type="SUPFAM" id="SSF53850">
    <property type="entry name" value="Periplasmic binding protein-like II"/>
    <property type="match status" value="1"/>
</dbReference>
<protein>
    <submittedName>
        <fullName evidence="2">ABC transporter substrate-binding protein</fullName>
    </submittedName>
</protein>
<dbReference type="PROSITE" id="PS51257">
    <property type="entry name" value="PROKAR_LIPOPROTEIN"/>
    <property type="match status" value="1"/>
</dbReference>
<dbReference type="InterPro" id="IPR050490">
    <property type="entry name" value="Bact_solute-bd_prot1"/>
</dbReference>
<dbReference type="Pfam" id="PF01547">
    <property type="entry name" value="SBP_bac_1"/>
    <property type="match status" value="1"/>
</dbReference>
<dbReference type="AlphaFoldDB" id="A0A3F3NQY7"/>
<dbReference type="EMBL" id="LEQJ01000002">
    <property type="protein sequence ID" value="RBS34814.1"/>
    <property type="molecule type" value="Genomic_DNA"/>
</dbReference>
<evidence type="ECO:0000256" key="1">
    <source>
        <dbReference type="SAM" id="SignalP"/>
    </source>
</evidence>
<feature type="chain" id="PRO_5041075739" evidence="1">
    <location>
        <begin position="23"/>
        <end position="442"/>
    </location>
</feature>
<name>A0A3F3NQY7_ENTFC</name>